<evidence type="ECO:0000313" key="2">
    <source>
        <dbReference type="EMBL" id="RYU93725.1"/>
    </source>
</evidence>
<reference evidence="2 3" key="1">
    <citation type="submission" date="2019-02" db="EMBL/GenBank/DDBJ databases">
        <title>Bacterial novel species Emticicia sp. 17J42-9 isolated from soil.</title>
        <authorList>
            <person name="Jung H.-Y."/>
        </authorList>
    </citation>
    <scope>NUCLEOTIDE SEQUENCE [LARGE SCALE GENOMIC DNA]</scope>
    <source>
        <strain evidence="2 3">17J42-9</strain>
    </source>
</reference>
<feature type="domain" description="Glycosyltransferase 2-like" evidence="1">
    <location>
        <begin position="7"/>
        <end position="143"/>
    </location>
</feature>
<gene>
    <name evidence="2" type="ORF">EWM59_20620</name>
</gene>
<evidence type="ECO:0000259" key="1">
    <source>
        <dbReference type="Pfam" id="PF00535"/>
    </source>
</evidence>
<dbReference type="AlphaFoldDB" id="A0A4Q5LVX9"/>
<dbReference type="Proteomes" id="UP000293162">
    <property type="component" value="Unassembled WGS sequence"/>
</dbReference>
<dbReference type="Pfam" id="PF00535">
    <property type="entry name" value="Glycos_transf_2"/>
    <property type="match status" value="1"/>
</dbReference>
<organism evidence="2 3">
    <name type="scientific">Emticicia agri</name>
    <dbReference type="NCBI Taxonomy" id="2492393"/>
    <lineage>
        <taxon>Bacteria</taxon>
        <taxon>Pseudomonadati</taxon>
        <taxon>Bacteroidota</taxon>
        <taxon>Cytophagia</taxon>
        <taxon>Cytophagales</taxon>
        <taxon>Leadbetterellaceae</taxon>
        <taxon>Emticicia</taxon>
    </lineage>
</organism>
<evidence type="ECO:0000313" key="3">
    <source>
        <dbReference type="Proteomes" id="UP000293162"/>
    </source>
</evidence>
<name>A0A4Q5LVX9_9BACT</name>
<dbReference type="EMBL" id="SEWF01000038">
    <property type="protein sequence ID" value="RYU93725.1"/>
    <property type="molecule type" value="Genomic_DNA"/>
</dbReference>
<dbReference type="RefSeq" id="WP_130023146.1">
    <property type="nucleotide sequence ID" value="NZ_SEWF01000038.1"/>
</dbReference>
<keyword evidence="2" id="KW-0808">Transferase</keyword>
<accession>A0A4Q5LVX9</accession>
<dbReference type="Gene3D" id="3.90.550.10">
    <property type="entry name" value="Spore Coat Polysaccharide Biosynthesis Protein SpsA, Chain A"/>
    <property type="match status" value="1"/>
</dbReference>
<dbReference type="OrthoDB" id="9785375at2"/>
<dbReference type="GO" id="GO:0016740">
    <property type="term" value="F:transferase activity"/>
    <property type="evidence" value="ECO:0007669"/>
    <property type="project" value="UniProtKB-KW"/>
</dbReference>
<protein>
    <submittedName>
        <fullName evidence="2">Glycosyltransferase</fullName>
    </submittedName>
</protein>
<sequence length="308" mass="36137">MQNLAPIILFVYNRPNHTKRTVEALLLNNLANESELFIFSDASKDEQAKFNVDLVRTYITGIKGFKSVKIINRDTNYGLAKSIVEGVSEIIKIYGRVIVLEDDLVTHPQFLEFINKALDLYKESKEVFSITGYSHLNHSKVKSINKAYFIKLTSTWSWATWADRWDFFNEDIKESIILDKDIKLRKSFNYDNSYDFYKMLKNRTGGKVKSWGIVWYWNVFIKNGLTLYPSETLVDHIGLDGSGQNSKNYLIEMRKIKLNQYDFTYPIDIFEIEKDRIKVANTLKRRKMNTIVKILNSKIKNLLNFRYT</sequence>
<keyword evidence="3" id="KW-1185">Reference proteome</keyword>
<dbReference type="InterPro" id="IPR001173">
    <property type="entry name" value="Glyco_trans_2-like"/>
</dbReference>
<dbReference type="InterPro" id="IPR029044">
    <property type="entry name" value="Nucleotide-diphossugar_trans"/>
</dbReference>
<dbReference type="SUPFAM" id="SSF53448">
    <property type="entry name" value="Nucleotide-diphospho-sugar transferases"/>
    <property type="match status" value="1"/>
</dbReference>
<comment type="caution">
    <text evidence="2">The sequence shown here is derived from an EMBL/GenBank/DDBJ whole genome shotgun (WGS) entry which is preliminary data.</text>
</comment>
<proteinExistence type="predicted"/>